<dbReference type="InterPro" id="IPR006016">
    <property type="entry name" value="UspA"/>
</dbReference>
<evidence type="ECO:0000256" key="2">
    <source>
        <dbReference type="PIRNR" id="PIRNR006276"/>
    </source>
</evidence>
<dbReference type="OrthoDB" id="9792500at2"/>
<sequence>MYRHILIATDGSERASKGVQHGLALAARLQAQATVLTVSEPINTGFDDALGWSAVATSLPDFQNARNEAARKVLDAAAAEGAQAGVTPQLLHVADRYAAETIVDTAERQGCDLIVMASHGRRALGRLLLGSQTSEVLARCGVPVLVIR</sequence>
<dbReference type="PANTHER" id="PTHR46268:SF15">
    <property type="entry name" value="UNIVERSAL STRESS PROTEIN HP_0031"/>
    <property type="match status" value="1"/>
</dbReference>
<dbReference type="RefSeq" id="WP_162110784.1">
    <property type="nucleotide sequence ID" value="NZ_CP060731.1"/>
</dbReference>
<accession>A0A7G9TDX4</accession>
<dbReference type="GO" id="GO:0005737">
    <property type="term" value="C:cytoplasm"/>
    <property type="evidence" value="ECO:0007669"/>
    <property type="project" value="UniProtKB-SubCell"/>
</dbReference>
<dbReference type="AlphaFoldDB" id="A0A7G9TDX4"/>
<evidence type="ECO:0000313" key="4">
    <source>
        <dbReference type="EMBL" id="QNN78299.1"/>
    </source>
</evidence>
<evidence type="ECO:0000259" key="3">
    <source>
        <dbReference type="Pfam" id="PF00582"/>
    </source>
</evidence>
<reference evidence="4 5" key="1">
    <citation type="submission" date="2020-08" db="EMBL/GenBank/DDBJ databases">
        <title>Streptomycin Non-resistant strain, P. mexicana.</title>
        <authorList>
            <person name="Ganesh-Kumar S."/>
            <person name="Zhe T."/>
            <person name="Yu Z."/>
            <person name="Min Y."/>
        </authorList>
    </citation>
    <scope>NUCLEOTIDE SEQUENCE [LARGE SCALE GENOMIC DNA]</scope>
    <source>
        <strain evidence="4 5">GTZY2</strain>
    </source>
</reference>
<dbReference type="InterPro" id="IPR006015">
    <property type="entry name" value="Universal_stress_UspA"/>
</dbReference>
<organism evidence="4 5">
    <name type="scientific">Pseudoxanthomonas mexicana</name>
    <dbReference type="NCBI Taxonomy" id="128785"/>
    <lineage>
        <taxon>Bacteria</taxon>
        <taxon>Pseudomonadati</taxon>
        <taxon>Pseudomonadota</taxon>
        <taxon>Gammaproteobacteria</taxon>
        <taxon>Lysobacterales</taxon>
        <taxon>Lysobacteraceae</taxon>
        <taxon>Pseudoxanthomonas</taxon>
    </lineage>
</organism>
<evidence type="ECO:0000256" key="1">
    <source>
        <dbReference type="ARBA" id="ARBA00008791"/>
    </source>
</evidence>
<comment type="subcellular location">
    <subcellularLocation>
        <location evidence="2">Cytoplasm</location>
    </subcellularLocation>
</comment>
<proteinExistence type="inferred from homology"/>
<dbReference type="InterPro" id="IPR014729">
    <property type="entry name" value="Rossmann-like_a/b/a_fold"/>
</dbReference>
<dbReference type="PRINTS" id="PR01438">
    <property type="entry name" value="UNVRSLSTRESS"/>
</dbReference>
<evidence type="ECO:0000313" key="5">
    <source>
        <dbReference type="Proteomes" id="UP000515838"/>
    </source>
</evidence>
<comment type="similarity">
    <text evidence="1 2">Belongs to the universal stress protein A family.</text>
</comment>
<gene>
    <name evidence="4" type="ORF">IAE60_02350</name>
</gene>
<dbReference type="Gene3D" id="3.40.50.620">
    <property type="entry name" value="HUPs"/>
    <property type="match status" value="1"/>
</dbReference>
<dbReference type="CDD" id="cd00293">
    <property type="entry name" value="USP-like"/>
    <property type="match status" value="1"/>
</dbReference>
<dbReference type="Proteomes" id="UP000515838">
    <property type="component" value="Chromosome"/>
</dbReference>
<protein>
    <recommendedName>
        <fullName evidence="2">Universal stress protein</fullName>
    </recommendedName>
</protein>
<dbReference type="EMBL" id="CP060731">
    <property type="protein sequence ID" value="QNN78299.1"/>
    <property type="molecule type" value="Genomic_DNA"/>
</dbReference>
<keyword evidence="2" id="KW-0963">Cytoplasm</keyword>
<dbReference type="Pfam" id="PF00582">
    <property type="entry name" value="Usp"/>
    <property type="match status" value="1"/>
</dbReference>
<dbReference type="SUPFAM" id="SSF52402">
    <property type="entry name" value="Adenine nucleotide alpha hydrolases-like"/>
    <property type="match status" value="1"/>
</dbReference>
<feature type="domain" description="UspA" evidence="3">
    <location>
        <begin position="1"/>
        <end position="148"/>
    </location>
</feature>
<dbReference type="PANTHER" id="PTHR46268">
    <property type="entry name" value="STRESS RESPONSE PROTEIN NHAX"/>
    <property type="match status" value="1"/>
</dbReference>
<dbReference type="GeneID" id="81469788"/>
<dbReference type="PIRSF" id="PIRSF006276">
    <property type="entry name" value="UspA"/>
    <property type="match status" value="1"/>
</dbReference>
<name>A0A7G9TDX4_PSEMX</name>